<dbReference type="OrthoDB" id="9864981at2"/>
<feature type="compositionally biased region" description="Basic and acidic residues" evidence="1">
    <location>
        <begin position="40"/>
        <end position="60"/>
    </location>
</feature>
<feature type="region of interest" description="Disordered" evidence="1">
    <location>
        <begin position="30"/>
        <end position="76"/>
    </location>
</feature>
<organism evidence="2 3">
    <name type="scientific">Herpetosiphon geysericola</name>
    <dbReference type="NCBI Taxonomy" id="70996"/>
    <lineage>
        <taxon>Bacteria</taxon>
        <taxon>Bacillati</taxon>
        <taxon>Chloroflexota</taxon>
        <taxon>Chloroflexia</taxon>
        <taxon>Herpetosiphonales</taxon>
        <taxon>Herpetosiphonaceae</taxon>
        <taxon>Herpetosiphon</taxon>
    </lineage>
</organism>
<evidence type="ECO:0000313" key="3">
    <source>
        <dbReference type="Proteomes" id="UP000050277"/>
    </source>
</evidence>
<keyword evidence="3" id="KW-1185">Reference proteome</keyword>
<evidence type="ECO:0000256" key="1">
    <source>
        <dbReference type="SAM" id="MobiDB-lite"/>
    </source>
</evidence>
<comment type="caution">
    <text evidence="2">The sequence shown here is derived from an EMBL/GenBank/DDBJ whole genome shotgun (WGS) entry which is preliminary data.</text>
</comment>
<evidence type="ECO:0000313" key="2">
    <source>
        <dbReference type="EMBL" id="KPL90329.1"/>
    </source>
</evidence>
<reference evidence="2 3" key="1">
    <citation type="submission" date="2015-07" db="EMBL/GenBank/DDBJ databases">
        <title>Whole genome sequence of Herpetosiphon geysericola DSM 7119.</title>
        <authorList>
            <person name="Hemp J."/>
            <person name="Ward L.M."/>
            <person name="Pace L.A."/>
            <person name="Fischer W.W."/>
        </authorList>
    </citation>
    <scope>NUCLEOTIDE SEQUENCE [LARGE SCALE GENOMIC DNA]</scope>
    <source>
        <strain evidence="2 3">DSM 7119</strain>
    </source>
</reference>
<dbReference type="AlphaFoldDB" id="A0A0P6YE06"/>
<accession>A0A0P6YE06</accession>
<proteinExistence type="predicted"/>
<name>A0A0P6YE06_9CHLR</name>
<dbReference type="EMBL" id="LGKP01000012">
    <property type="protein sequence ID" value="KPL90329.1"/>
    <property type="molecule type" value="Genomic_DNA"/>
</dbReference>
<sequence>MGIKEFFVAFRDAIDGEYDRRVKAASEVREYNIGGHGHHDHHDADHGHEHEDATNQDAHDTQVVVDSHAGEATSQH</sequence>
<dbReference type="Proteomes" id="UP000050277">
    <property type="component" value="Unassembled WGS sequence"/>
</dbReference>
<gene>
    <name evidence="2" type="ORF">SE18_06865</name>
</gene>
<dbReference type="RefSeq" id="WP_054533690.1">
    <property type="nucleotide sequence ID" value="NZ_LGKP01000012.1"/>
</dbReference>
<protein>
    <submittedName>
        <fullName evidence="2">Uncharacterized protein</fullName>
    </submittedName>
</protein>